<sequence length="209" mass="22771">MVGGQAVFMHAVERGAPHVRPTKYADMALDIRAYPTMLHDFTELLVALGLESAGESLEGYQHRWKRGEALVDVLIPRHLGERAEKRRGVTGGTTIAAPASQHALDRSETVEVQAGSASGRVNRPTVLGSLIGKAGALTIIHDPLRHRHIDDFLTLASVVRASDLRGVTYKPAERDHLANMLGRLANEPQLMEQVPEGAEGVERLRISLN</sequence>
<accession>A0ABV2P3L0</accession>
<dbReference type="Proteomes" id="UP001549307">
    <property type="component" value="Unassembled WGS sequence"/>
</dbReference>
<dbReference type="GeneID" id="92752070"/>
<evidence type="ECO:0000313" key="1">
    <source>
        <dbReference type="EMBL" id="MET4539343.1"/>
    </source>
</evidence>
<keyword evidence="2" id="KW-1185">Reference proteome</keyword>
<reference evidence="1 2" key="1">
    <citation type="submission" date="2024-06" db="EMBL/GenBank/DDBJ databases">
        <title>Sorghum-associated microbial communities from plants grown in Nebraska, USA.</title>
        <authorList>
            <person name="Schachtman D."/>
        </authorList>
    </citation>
    <scope>NUCLEOTIDE SEQUENCE [LARGE SCALE GENOMIC DNA]</scope>
    <source>
        <strain evidence="1 2">3552</strain>
    </source>
</reference>
<comment type="caution">
    <text evidence="1">The sequence shown here is derived from an EMBL/GenBank/DDBJ whole genome shotgun (WGS) entry which is preliminary data.</text>
</comment>
<dbReference type="RefSeq" id="WP_354227492.1">
    <property type="nucleotide sequence ID" value="NZ_JBEPSN010000002.1"/>
</dbReference>
<dbReference type="EMBL" id="JBEPSN010000002">
    <property type="protein sequence ID" value="MET4539343.1"/>
    <property type="molecule type" value="Genomic_DNA"/>
</dbReference>
<name>A0ABV2P3L0_9MICC</name>
<gene>
    <name evidence="1" type="ORF">ABIE37_001115</name>
</gene>
<proteinExistence type="predicted"/>
<protein>
    <submittedName>
        <fullName evidence="1">Uncharacterized protein</fullName>
    </submittedName>
</protein>
<evidence type="ECO:0000313" key="2">
    <source>
        <dbReference type="Proteomes" id="UP001549307"/>
    </source>
</evidence>
<organism evidence="1 2">
    <name type="scientific">Arthrobacter bambusae</name>
    <dbReference type="NCBI Taxonomy" id="1338426"/>
    <lineage>
        <taxon>Bacteria</taxon>
        <taxon>Bacillati</taxon>
        <taxon>Actinomycetota</taxon>
        <taxon>Actinomycetes</taxon>
        <taxon>Micrococcales</taxon>
        <taxon>Micrococcaceae</taxon>
        <taxon>Arthrobacter</taxon>
    </lineage>
</organism>